<organism evidence="1 2">
    <name type="scientific">Babesia divergens</name>
    <dbReference type="NCBI Taxonomy" id="32595"/>
    <lineage>
        <taxon>Eukaryota</taxon>
        <taxon>Sar</taxon>
        <taxon>Alveolata</taxon>
        <taxon>Apicomplexa</taxon>
        <taxon>Aconoidasida</taxon>
        <taxon>Piroplasmida</taxon>
        <taxon>Babesiidae</taxon>
        <taxon>Babesia</taxon>
    </lineage>
</organism>
<dbReference type="AlphaFoldDB" id="A0AAD9GF12"/>
<reference evidence="1" key="1">
    <citation type="journal article" date="2014" name="Nucleic Acids Res.">
        <title>The evolutionary dynamics of variant antigen genes in Babesia reveal a history of genomic innovation underlying host-parasite interaction.</title>
        <authorList>
            <person name="Jackson A.P."/>
            <person name="Otto T.D."/>
            <person name="Darby A."/>
            <person name="Ramaprasad A."/>
            <person name="Xia D."/>
            <person name="Echaide I.E."/>
            <person name="Farber M."/>
            <person name="Gahlot S."/>
            <person name="Gamble J."/>
            <person name="Gupta D."/>
            <person name="Gupta Y."/>
            <person name="Jackson L."/>
            <person name="Malandrin L."/>
            <person name="Malas T.B."/>
            <person name="Moussa E."/>
            <person name="Nair M."/>
            <person name="Reid A.J."/>
            <person name="Sanders M."/>
            <person name="Sharma J."/>
            <person name="Tracey A."/>
            <person name="Quail M.A."/>
            <person name="Weir W."/>
            <person name="Wastling J.M."/>
            <person name="Hall N."/>
            <person name="Willadsen P."/>
            <person name="Lingelbach K."/>
            <person name="Shiels B."/>
            <person name="Tait A."/>
            <person name="Berriman M."/>
            <person name="Allred D.R."/>
            <person name="Pain A."/>
        </authorList>
    </citation>
    <scope>NUCLEOTIDE SEQUENCE</scope>
    <source>
        <strain evidence="1">1802A</strain>
    </source>
</reference>
<sequence>MFKILLKPFNVEGNGVGIPEPRVQCTVLMAHGGEGEAGGMGERLKVRLEGKTNTFKLLEG</sequence>
<dbReference type="Proteomes" id="UP001195914">
    <property type="component" value="Unassembled WGS sequence"/>
</dbReference>
<evidence type="ECO:0000313" key="1">
    <source>
        <dbReference type="EMBL" id="KAK1937256.1"/>
    </source>
</evidence>
<keyword evidence="2" id="KW-1185">Reference proteome</keyword>
<accession>A0AAD9GF12</accession>
<reference evidence="1" key="2">
    <citation type="submission" date="2021-05" db="EMBL/GenBank/DDBJ databases">
        <authorList>
            <person name="Pain A."/>
        </authorList>
    </citation>
    <scope>NUCLEOTIDE SEQUENCE</scope>
    <source>
        <strain evidence="1">1802A</strain>
    </source>
</reference>
<evidence type="ECO:0000313" key="2">
    <source>
        <dbReference type="Proteomes" id="UP001195914"/>
    </source>
</evidence>
<proteinExistence type="predicted"/>
<name>A0AAD9GF12_BABDI</name>
<gene>
    <name evidence="1" type="ORF">X943_000497</name>
</gene>
<protein>
    <submittedName>
        <fullName evidence="1">Uncharacterized protein</fullName>
    </submittedName>
</protein>
<dbReference type="EMBL" id="JAHBMH010000033">
    <property type="protein sequence ID" value="KAK1937256.1"/>
    <property type="molecule type" value="Genomic_DNA"/>
</dbReference>
<comment type="caution">
    <text evidence="1">The sequence shown here is derived from an EMBL/GenBank/DDBJ whole genome shotgun (WGS) entry which is preliminary data.</text>
</comment>